<gene>
    <name evidence="1" type="ORF">CUD01_18500</name>
</gene>
<dbReference type="Proteomes" id="UP000315842">
    <property type="component" value="Unassembled WGS sequence"/>
</dbReference>
<reference evidence="1 2" key="1">
    <citation type="submission" date="2019-06" db="EMBL/GenBank/DDBJ databases">
        <title>Whole genome shotgun sequence of Cellulomonas uda NBRC 3747.</title>
        <authorList>
            <person name="Hosoyama A."/>
            <person name="Uohara A."/>
            <person name="Ohji S."/>
            <person name="Ichikawa N."/>
        </authorList>
    </citation>
    <scope>NUCLEOTIDE SEQUENCE [LARGE SCALE GENOMIC DNA]</scope>
    <source>
        <strain evidence="1 2">NBRC 3747</strain>
    </source>
</reference>
<proteinExistence type="predicted"/>
<dbReference type="RefSeq" id="WP_141320556.1">
    <property type="nucleotide sequence ID" value="NZ_BJLP01000028.1"/>
</dbReference>
<dbReference type="EMBL" id="BJLP01000028">
    <property type="protein sequence ID" value="GEA81406.1"/>
    <property type="molecule type" value="Genomic_DNA"/>
</dbReference>
<protein>
    <submittedName>
        <fullName evidence="1">Uncharacterized protein</fullName>
    </submittedName>
</protein>
<keyword evidence="2" id="KW-1185">Reference proteome</keyword>
<organism evidence="1 2">
    <name type="scientific">Cellulomonas uda</name>
    <dbReference type="NCBI Taxonomy" id="1714"/>
    <lineage>
        <taxon>Bacteria</taxon>
        <taxon>Bacillati</taxon>
        <taxon>Actinomycetota</taxon>
        <taxon>Actinomycetes</taxon>
        <taxon>Micrococcales</taxon>
        <taxon>Cellulomonadaceae</taxon>
        <taxon>Cellulomonas</taxon>
    </lineage>
</organism>
<evidence type="ECO:0000313" key="1">
    <source>
        <dbReference type="EMBL" id="GEA81406.1"/>
    </source>
</evidence>
<comment type="caution">
    <text evidence="1">The sequence shown here is derived from an EMBL/GenBank/DDBJ whole genome shotgun (WGS) entry which is preliminary data.</text>
</comment>
<accession>A0A4Y3KCH7</accession>
<name>A0A4Y3KCH7_CELUD</name>
<evidence type="ECO:0000313" key="2">
    <source>
        <dbReference type="Proteomes" id="UP000315842"/>
    </source>
</evidence>
<sequence length="136" mass="14830">MSAPENPRLGLIALFEDELPRSAGKPKYRVGGSNVFGQPISVPTVAVWQDSVQRVTRLKMTALTFQLKVAVLVGVEDQDKADAVLDEALLDVLAVLEPATWIQWDSAQRTKYDDTAGHAYELTVTAVGTIDSESRC</sequence>
<dbReference type="AlphaFoldDB" id="A0A4Y3KCH7"/>